<dbReference type="GO" id="GO:0005737">
    <property type="term" value="C:cytoplasm"/>
    <property type="evidence" value="ECO:0007669"/>
    <property type="project" value="InterPro"/>
</dbReference>
<evidence type="ECO:0000256" key="2">
    <source>
        <dbReference type="ARBA" id="ARBA00001941"/>
    </source>
</evidence>
<evidence type="ECO:0000313" key="14">
    <source>
        <dbReference type="EMBL" id="HIT98512.1"/>
    </source>
</evidence>
<evidence type="ECO:0000259" key="13">
    <source>
        <dbReference type="Pfam" id="PF24621"/>
    </source>
</evidence>
<evidence type="ECO:0000313" key="15">
    <source>
        <dbReference type="Proteomes" id="UP000824161"/>
    </source>
</evidence>
<evidence type="ECO:0000259" key="12">
    <source>
        <dbReference type="Pfam" id="PF01761"/>
    </source>
</evidence>
<dbReference type="NCBIfam" id="TIGR01357">
    <property type="entry name" value="aroB"/>
    <property type="match status" value="1"/>
</dbReference>
<dbReference type="InterPro" id="IPR050071">
    <property type="entry name" value="Dehydroquinate_synthase"/>
</dbReference>
<dbReference type="FunFam" id="3.40.50.1970:FF:000007">
    <property type="entry name" value="Pentafunctional AROM polypeptide"/>
    <property type="match status" value="1"/>
</dbReference>
<keyword evidence="10" id="KW-0170">Cobalt</keyword>
<accession>A0A9D1HCK9</accession>
<dbReference type="InterPro" id="IPR016037">
    <property type="entry name" value="DHQ_synth_AroB"/>
</dbReference>
<dbReference type="Pfam" id="PF24621">
    <property type="entry name" value="DHQS_C"/>
    <property type="match status" value="1"/>
</dbReference>
<dbReference type="Proteomes" id="UP000824161">
    <property type="component" value="Unassembled WGS sequence"/>
</dbReference>
<reference evidence="14" key="1">
    <citation type="submission" date="2020-10" db="EMBL/GenBank/DDBJ databases">
        <authorList>
            <person name="Gilroy R."/>
        </authorList>
    </citation>
    <scope>NUCLEOTIDE SEQUENCE</scope>
    <source>
        <strain evidence="14">1383</strain>
    </source>
</reference>
<dbReference type="EC" id="4.2.3.4" evidence="11"/>
<evidence type="ECO:0000256" key="8">
    <source>
        <dbReference type="ARBA" id="ARBA00023027"/>
    </source>
</evidence>
<evidence type="ECO:0000256" key="6">
    <source>
        <dbReference type="ARBA" id="ARBA00022741"/>
    </source>
</evidence>
<keyword evidence="7" id="KW-0862">Zinc</keyword>
<dbReference type="EMBL" id="DVLY01000170">
    <property type="protein sequence ID" value="HIT98512.1"/>
    <property type="molecule type" value="Genomic_DNA"/>
</dbReference>
<dbReference type="GO" id="GO:0003856">
    <property type="term" value="F:3-dehydroquinate synthase activity"/>
    <property type="evidence" value="ECO:0007669"/>
    <property type="project" value="UniProtKB-UniRule"/>
</dbReference>
<dbReference type="GO" id="GO:0046872">
    <property type="term" value="F:metal ion binding"/>
    <property type="evidence" value="ECO:0007669"/>
    <property type="project" value="UniProtKB-KW"/>
</dbReference>
<dbReference type="GO" id="GO:0009073">
    <property type="term" value="P:aromatic amino acid family biosynthetic process"/>
    <property type="evidence" value="ECO:0007669"/>
    <property type="project" value="InterPro"/>
</dbReference>
<evidence type="ECO:0000256" key="4">
    <source>
        <dbReference type="ARBA" id="ARBA00003485"/>
    </source>
</evidence>
<evidence type="ECO:0000256" key="3">
    <source>
        <dbReference type="ARBA" id="ARBA00001947"/>
    </source>
</evidence>
<organism evidence="14 15">
    <name type="scientific">Candidatus Merdimorpha stercoravium</name>
    <dbReference type="NCBI Taxonomy" id="2840863"/>
    <lineage>
        <taxon>Bacteria</taxon>
        <taxon>Pseudomonadati</taxon>
        <taxon>Bacteroidota</taxon>
        <taxon>Flavobacteriia</taxon>
        <taxon>Flavobacteriales</taxon>
        <taxon>Candidatus Merdimorpha</taxon>
    </lineage>
</organism>
<dbReference type="AlphaFoldDB" id="A0A9D1HCK9"/>
<dbReference type="InterPro" id="IPR030960">
    <property type="entry name" value="DHQS/DOIS_N"/>
</dbReference>
<dbReference type="CDD" id="cd08195">
    <property type="entry name" value="DHQS"/>
    <property type="match status" value="1"/>
</dbReference>
<evidence type="ECO:0000256" key="5">
    <source>
        <dbReference type="ARBA" id="ARBA00022723"/>
    </source>
</evidence>
<name>A0A9D1HCK9_9FLAO</name>
<dbReference type="SUPFAM" id="SSF56796">
    <property type="entry name" value="Dehydroquinate synthase-like"/>
    <property type="match status" value="1"/>
</dbReference>
<dbReference type="PIRSF" id="PIRSF001455">
    <property type="entry name" value="DHQ_synth"/>
    <property type="match status" value="1"/>
</dbReference>
<dbReference type="PANTHER" id="PTHR43622:SF1">
    <property type="entry name" value="3-DEHYDROQUINATE SYNTHASE"/>
    <property type="match status" value="1"/>
</dbReference>
<dbReference type="Gene3D" id="1.20.1090.10">
    <property type="entry name" value="Dehydroquinate synthase-like - alpha domain"/>
    <property type="match status" value="1"/>
</dbReference>
<dbReference type="InterPro" id="IPR056179">
    <property type="entry name" value="DHQS_C"/>
</dbReference>
<dbReference type="GO" id="GO:0009423">
    <property type="term" value="P:chorismate biosynthetic process"/>
    <property type="evidence" value="ECO:0007669"/>
    <property type="project" value="UniProtKB-UniRule"/>
</dbReference>
<keyword evidence="9 14" id="KW-0456">Lyase</keyword>
<comment type="function">
    <text evidence="4">Catalyzes the conversion of 3-deoxy-D-arabino-heptulosonate 7-phosphate (DAHP) to dehydroquinate (DHQ).</text>
</comment>
<evidence type="ECO:0000256" key="10">
    <source>
        <dbReference type="ARBA" id="ARBA00023285"/>
    </source>
</evidence>
<dbReference type="GO" id="GO:0000166">
    <property type="term" value="F:nucleotide binding"/>
    <property type="evidence" value="ECO:0007669"/>
    <property type="project" value="UniProtKB-KW"/>
</dbReference>
<comment type="cofactor">
    <cofactor evidence="1">
        <name>NAD(+)</name>
        <dbReference type="ChEBI" id="CHEBI:57540"/>
    </cofactor>
</comment>
<dbReference type="Gene3D" id="3.40.50.1970">
    <property type="match status" value="1"/>
</dbReference>
<comment type="cofactor">
    <cofactor evidence="2">
        <name>Co(2+)</name>
        <dbReference type="ChEBI" id="CHEBI:48828"/>
    </cofactor>
</comment>
<keyword evidence="5" id="KW-0479">Metal-binding</keyword>
<keyword evidence="6" id="KW-0547">Nucleotide-binding</keyword>
<gene>
    <name evidence="14" type="primary">aroB</name>
    <name evidence="14" type="ORF">IAC44_06720</name>
</gene>
<comment type="cofactor">
    <cofactor evidence="3">
        <name>Zn(2+)</name>
        <dbReference type="ChEBI" id="CHEBI:29105"/>
    </cofactor>
</comment>
<dbReference type="InterPro" id="IPR030963">
    <property type="entry name" value="DHQ_synth_fam"/>
</dbReference>
<protein>
    <recommendedName>
        <fullName evidence="11">3-dehydroquinate synthase</fullName>
        <ecNumber evidence="11">4.2.3.4</ecNumber>
    </recommendedName>
</protein>
<keyword evidence="8" id="KW-0520">NAD</keyword>
<dbReference type="Pfam" id="PF01761">
    <property type="entry name" value="DHQ_synthase"/>
    <property type="match status" value="1"/>
</dbReference>
<reference evidence="14" key="2">
    <citation type="journal article" date="2021" name="PeerJ">
        <title>Extensive microbial diversity within the chicken gut microbiome revealed by metagenomics and culture.</title>
        <authorList>
            <person name="Gilroy R."/>
            <person name="Ravi A."/>
            <person name="Getino M."/>
            <person name="Pursley I."/>
            <person name="Horton D.L."/>
            <person name="Alikhan N.F."/>
            <person name="Baker D."/>
            <person name="Gharbi K."/>
            <person name="Hall N."/>
            <person name="Watson M."/>
            <person name="Adriaenssens E.M."/>
            <person name="Foster-Nyarko E."/>
            <person name="Jarju S."/>
            <person name="Secka A."/>
            <person name="Antonio M."/>
            <person name="Oren A."/>
            <person name="Chaudhuri R.R."/>
            <person name="La Ragione R."/>
            <person name="Hildebrand F."/>
            <person name="Pallen M.J."/>
        </authorList>
    </citation>
    <scope>NUCLEOTIDE SEQUENCE</scope>
    <source>
        <strain evidence="14">1383</strain>
    </source>
</reference>
<evidence type="ECO:0000256" key="11">
    <source>
        <dbReference type="NCBIfam" id="TIGR01357"/>
    </source>
</evidence>
<evidence type="ECO:0000256" key="7">
    <source>
        <dbReference type="ARBA" id="ARBA00022833"/>
    </source>
</evidence>
<evidence type="ECO:0000256" key="1">
    <source>
        <dbReference type="ARBA" id="ARBA00001911"/>
    </source>
</evidence>
<sequence length="365" mass="40514">MTPLEINGCQVAFGADGFARLEAFLRENREEFSRIVILCDTHTHEHCLPMLAENVPSLTDYEIVEIPAGESYKNLDTCRQIWEALCDLKADRHTLQINLGGGVITDIGGFVASCYMRGIPFVNIPTTLLSQVDASVGGKTGVDLGGIKNIIGLFSLPRMVVVHAGFLTSLPQEEILSGFAEMLKHGLIRSRKHWEDLSGTKDFSFEKTEELIYDSVKIKYDVVREDPTEKGLRKTLNFGHTIGHAVETYFMGMPTPLSHGHAVAIGMVCEAWLSGEFCTLDKAFAPAFRDYVKGLYGAVEVPVQAIPQILEIMLHDKKNSRKGINFTLLEAIGEASIDHYLDPEAIRRSILFYNKPGAEPTPREE</sequence>
<feature type="domain" description="3-dehydroquinate synthase N-terminal" evidence="12">
    <location>
        <begin position="64"/>
        <end position="175"/>
    </location>
</feature>
<dbReference type="PANTHER" id="PTHR43622">
    <property type="entry name" value="3-DEHYDROQUINATE SYNTHASE"/>
    <property type="match status" value="1"/>
</dbReference>
<comment type="caution">
    <text evidence="14">The sequence shown here is derived from an EMBL/GenBank/DDBJ whole genome shotgun (WGS) entry which is preliminary data.</text>
</comment>
<proteinExistence type="predicted"/>
<evidence type="ECO:0000256" key="9">
    <source>
        <dbReference type="ARBA" id="ARBA00023239"/>
    </source>
</evidence>
<feature type="domain" description="3-dehydroquinate synthase C-terminal" evidence="13">
    <location>
        <begin position="178"/>
        <end position="319"/>
    </location>
</feature>